<comment type="caution">
    <text evidence="2">The sequence shown here is derived from an EMBL/GenBank/DDBJ whole genome shotgun (WGS) entry which is preliminary data.</text>
</comment>
<feature type="coiled-coil region" evidence="1">
    <location>
        <begin position="3"/>
        <end position="34"/>
    </location>
</feature>
<evidence type="ECO:0000313" key="3">
    <source>
        <dbReference type="Proteomes" id="UP001519308"/>
    </source>
</evidence>
<evidence type="ECO:0000256" key="1">
    <source>
        <dbReference type="SAM" id="Coils"/>
    </source>
</evidence>
<dbReference type="EMBL" id="JAGGLL010000011">
    <property type="protein sequence ID" value="MBP2021883.1"/>
    <property type="molecule type" value="Genomic_DNA"/>
</dbReference>
<name>A0ABS4K281_9CLOT</name>
<keyword evidence="1" id="KW-0175">Coiled coil</keyword>
<accession>A0ABS4K281</accession>
<organism evidence="2 3">
    <name type="scientific">Clostridium punense</name>
    <dbReference type="NCBI Taxonomy" id="1054297"/>
    <lineage>
        <taxon>Bacteria</taxon>
        <taxon>Bacillati</taxon>
        <taxon>Bacillota</taxon>
        <taxon>Clostridia</taxon>
        <taxon>Eubacteriales</taxon>
        <taxon>Clostridiaceae</taxon>
        <taxon>Clostridium</taxon>
    </lineage>
</organism>
<evidence type="ECO:0000313" key="2">
    <source>
        <dbReference type="EMBL" id="MBP2021883.1"/>
    </source>
</evidence>
<dbReference type="RefSeq" id="WP_021281343.1">
    <property type="nucleotide sequence ID" value="NZ_JAGGLL010000011.1"/>
</dbReference>
<dbReference type="Proteomes" id="UP001519308">
    <property type="component" value="Unassembled WGS sequence"/>
</dbReference>
<sequence>MSIDEKIAQLEMAKKVLEKEKREAALKKEDLTDGEHQLEEQRQIKEAIENGYLEMYGKKLKFSRRKLLGENIEMPVIEDYFKLIADTEENFIQSQEEEGVSVMINALPSDGPMNSKDFKKGMEDNFKTMGLYVEWVREDEVKLKNNSIKYFTFTTPTALGTVYNMIFFYKKKNKIIVGNFNFPNKDISIWEKIFTGMIELISI</sequence>
<gene>
    <name evidence="2" type="ORF">J2Z44_001679</name>
</gene>
<protein>
    <submittedName>
        <fullName evidence="2">Uncharacterized protein</fullName>
    </submittedName>
</protein>
<reference evidence="2 3" key="1">
    <citation type="submission" date="2021-03" db="EMBL/GenBank/DDBJ databases">
        <title>Genomic Encyclopedia of Type Strains, Phase IV (KMG-IV): sequencing the most valuable type-strain genomes for metagenomic binning, comparative biology and taxonomic classification.</title>
        <authorList>
            <person name="Goeker M."/>
        </authorList>
    </citation>
    <scope>NUCLEOTIDE SEQUENCE [LARGE SCALE GENOMIC DNA]</scope>
    <source>
        <strain evidence="2 3">DSM 28650</strain>
    </source>
</reference>
<keyword evidence="3" id="KW-1185">Reference proteome</keyword>
<proteinExistence type="predicted"/>